<dbReference type="OMA" id="YEKMADH"/>
<dbReference type="KEGG" id="pmua:114608090"/>
<dbReference type="Ensembl" id="ENSPMRT00000018983.1">
    <property type="protein sequence ID" value="ENSPMRP00000017835.1"/>
    <property type="gene ID" value="ENSPMRG00000011772.1"/>
</dbReference>
<dbReference type="FunFam" id="3.40.630.30:FF:000064">
    <property type="entry name" value="GNAT family acetyltransferase"/>
    <property type="match status" value="1"/>
</dbReference>
<keyword evidence="3" id="KW-0012">Acyltransferase</keyword>
<dbReference type="AlphaFoldDB" id="A0A670J0V2"/>
<evidence type="ECO:0000313" key="6">
    <source>
        <dbReference type="Proteomes" id="UP000472272"/>
    </source>
</evidence>
<evidence type="ECO:0000259" key="4">
    <source>
        <dbReference type="PROSITE" id="PS51186"/>
    </source>
</evidence>
<evidence type="ECO:0000256" key="1">
    <source>
        <dbReference type="ARBA" id="ARBA00008694"/>
    </source>
</evidence>
<proteinExistence type="inferred from homology"/>
<reference evidence="5 6" key="1">
    <citation type="journal article" date="2019" name="Proc. Natl. Acad. Sci. U.S.A.">
        <title>Regulatory changes in pterin and carotenoid genes underlie balanced color polymorphisms in the wall lizard.</title>
        <authorList>
            <person name="Andrade P."/>
            <person name="Pinho C."/>
            <person name="Perez I de Lanuza G."/>
            <person name="Afonso S."/>
            <person name="Brejcha J."/>
            <person name="Rubin C.J."/>
            <person name="Wallerman O."/>
            <person name="Pereira P."/>
            <person name="Sabatino S.J."/>
            <person name="Bellati A."/>
            <person name="Pellitteri-Rosa D."/>
            <person name="Bosakova Z."/>
            <person name="Bunikis I."/>
            <person name="Carretero M.A."/>
            <person name="Feiner N."/>
            <person name="Marsik P."/>
            <person name="Pauperio F."/>
            <person name="Salvi D."/>
            <person name="Soler L."/>
            <person name="While G.M."/>
            <person name="Uller T."/>
            <person name="Font E."/>
            <person name="Andersson L."/>
            <person name="Carneiro M."/>
        </authorList>
    </citation>
    <scope>NUCLEOTIDE SEQUENCE</scope>
</reference>
<feature type="domain" description="N-acetyltransferase" evidence="4">
    <location>
        <begin position="3"/>
        <end position="160"/>
    </location>
</feature>
<gene>
    <name evidence="5" type="primary">LOC114608090</name>
</gene>
<evidence type="ECO:0000256" key="2">
    <source>
        <dbReference type="ARBA" id="ARBA00022679"/>
    </source>
</evidence>
<dbReference type="OrthoDB" id="7305308at2759"/>
<dbReference type="InterPro" id="IPR016181">
    <property type="entry name" value="Acyl_CoA_acyltransferase"/>
</dbReference>
<evidence type="ECO:0000256" key="3">
    <source>
        <dbReference type="ARBA" id="ARBA00023315"/>
    </source>
</evidence>
<evidence type="ECO:0000313" key="5">
    <source>
        <dbReference type="Ensembl" id="ENSPMRP00000017835.1"/>
    </source>
</evidence>
<reference evidence="5" key="3">
    <citation type="submission" date="2025-09" db="UniProtKB">
        <authorList>
            <consortium name="Ensembl"/>
        </authorList>
    </citation>
    <scope>IDENTIFICATION</scope>
</reference>
<dbReference type="CDD" id="cd04301">
    <property type="entry name" value="NAT_SF"/>
    <property type="match status" value="1"/>
</dbReference>
<dbReference type="RefSeq" id="XP_028607843.1">
    <property type="nucleotide sequence ID" value="XM_028752010.1"/>
</dbReference>
<name>A0A670J0V2_PODMU</name>
<accession>A0A670J0V2</accession>
<dbReference type="Proteomes" id="UP000472272">
    <property type="component" value="Chromosome 13"/>
</dbReference>
<protein>
    <submittedName>
        <fullName evidence="5">Diamine acetyltransferase 2-like</fullName>
    </submittedName>
</protein>
<dbReference type="Gene3D" id="3.40.630.30">
    <property type="match status" value="1"/>
</dbReference>
<dbReference type="GeneTree" id="ENSGT00950000183121"/>
<keyword evidence="2" id="KW-0808">Transferase</keyword>
<keyword evidence="6" id="KW-1185">Reference proteome</keyword>
<dbReference type="SUPFAM" id="SSF55729">
    <property type="entry name" value="Acyl-CoA N-acyltransferases (Nat)"/>
    <property type="match status" value="1"/>
</dbReference>
<dbReference type="GO" id="GO:0008080">
    <property type="term" value="F:N-acetyltransferase activity"/>
    <property type="evidence" value="ECO:0007669"/>
    <property type="project" value="UniProtKB-ARBA"/>
</dbReference>
<dbReference type="Pfam" id="PF00583">
    <property type="entry name" value="Acetyltransf_1"/>
    <property type="match status" value="1"/>
</dbReference>
<dbReference type="PANTHER" id="PTHR10545">
    <property type="entry name" value="DIAMINE N-ACETYLTRANSFERASE"/>
    <property type="match status" value="1"/>
</dbReference>
<dbReference type="InterPro" id="IPR000182">
    <property type="entry name" value="GNAT_dom"/>
</dbReference>
<reference evidence="5" key="2">
    <citation type="submission" date="2025-08" db="UniProtKB">
        <authorList>
            <consortium name="Ensembl"/>
        </authorList>
    </citation>
    <scope>IDENTIFICATION</scope>
</reference>
<sequence>MECVIREATVEDCENLMSLIHEIADFHHLLEDVTINSQVLKADGFGKDPFFKCLLAEQPVEKGCKPARPIGHALYFFGYNVNHGRMVYLENLYVVAEFRGKGIGKQLLSKVAEIALEAGCVEMKFVTMEWNRPAKEFYVRLGAHDTTDSEDLHCMVLDRDALQRLRQHGKEKMTR</sequence>
<dbReference type="PROSITE" id="PS51186">
    <property type="entry name" value="GNAT"/>
    <property type="match status" value="1"/>
</dbReference>
<dbReference type="InterPro" id="IPR051016">
    <property type="entry name" value="Diverse_Substrate_AcTransf"/>
</dbReference>
<dbReference type="PANTHER" id="PTHR10545:SF29">
    <property type="entry name" value="GH14572P-RELATED"/>
    <property type="match status" value="1"/>
</dbReference>
<organism evidence="5 6">
    <name type="scientific">Podarcis muralis</name>
    <name type="common">Wall lizard</name>
    <name type="synonym">Lacerta muralis</name>
    <dbReference type="NCBI Taxonomy" id="64176"/>
    <lineage>
        <taxon>Eukaryota</taxon>
        <taxon>Metazoa</taxon>
        <taxon>Chordata</taxon>
        <taxon>Craniata</taxon>
        <taxon>Vertebrata</taxon>
        <taxon>Euteleostomi</taxon>
        <taxon>Lepidosauria</taxon>
        <taxon>Squamata</taxon>
        <taxon>Bifurcata</taxon>
        <taxon>Unidentata</taxon>
        <taxon>Episquamata</taxon>
        <taxon>Laterata</taxon>
        <taxon>Lacertibaenia</taxon>
        <taxon>Lacertidae</taxon>
        <taxon>Podarcis</taxon>
    </lineage>
</organism>
<dbReference type="GeneID" id="114608090"/>
<comment type="similarity">
    <text evidence="1">Belongs to the acetyltransferase family.</text>
</comment>